<proteinExistence type="predicted"/>
<accession>A0A2V5HQB4</accession>
<sequence length="55" mass="6168">MEKPELALWAPPIPPNILSSCVISNSLSSWSFCRLRVGKLMYTLSQHVKCLLVPL</sequence>
<organism evidence="1 2">
    <name type="scientific">Aspergillus indologenus CBS 114.80</name>
    <dbReference type="NCBI Taxonomy" id="1450541"/>
    <lineage>
        <taxon>Eukaryota</taxon>
        <taxon>Fungi</taxon>
        <taxon>Dikarya</taxon>
        <taxon>Ascomycota</taxon>
        <taxon>Pezizomycotina</taxon>
        <taxon>Eurotiomycetes</taxon>
        <taxon>Eurotiomycetidae</taxon>
        <taxon>Eurotiales</taxon>
        <taxon>Aspergillaceae</taxon>
        <taxon>Aspergillus</taxon>
        <taxon>Aspergillus subgen. Circumdati</taxon>
    </lineage>
</organism>
<gene>
    <name evidence="1" type="ORF">BP00DRAFT_52247</name>
</gene>
<dbReference type="Proteomes" id="UP000248817">
    <property type="component" value="Unassembled WGS sequence"/>
</dbReference>
<reference evidence="1 2" key="1">
    <citation type="submission" date="2018-02" db="EMBL/GenBank/DDBJ databases">
        <title>The genomes of Aspergillus section Nigri reveals drivers in fungal speciation.</title>
        <authorList>
            <consortium name="DOE Joint Genome Institute"/>
            <person name="Vesth T.C."/>
            <person name="Nybo J."/>
            <person name="Theobald S."/>
            <person name="Brandl J."/>
            <person name="Frisvad J.C."/>
            <person name="Nielsen K.F."/>
            <person name="Lyhne E.K."/>
            <person name="Kogle M.E."/>
            <person name="Kuo A."/>
            <person name="Riley R."/>
            <person name="Clum A."/>
            <person name="Nolan M."/>
            <person name="Lipzen A."/>
            <person name="Salamov A."/>
            <person name="Henrissat B."/>
            <person name="Wiebenga A."/>
            <person name="De vries R.P."/>
            <person name="Grigoriev I.V."/>
            <person name="Mortensen U.H."/>
            <person name="Andersen M.R."/>
            <person name="Baker S.E."/>
        </authorList>
    </citation>
    <scope>NUCLEOTIDE SEQUENCE [LARGE SCALE GENOMIC DNA]</scope>
    <source>
        <strain evidence="1 2">CBS 114.80</strain>
    </source>
</reference>
<keyword evidence="2" id="KW-1185">Reference proteome</keyword>
<dbReference type="AlphaFoldDB" id="A0A2V5HQB4"/>
<evidence type="ECO:0000313" key="1">
    <source>
        <dbReference type="EMBL" id="PYI26685.1"/>
    </source>
</evidence>
<name>A0A2V5HQB4_9EURO</name>
<dbReference type="EMBL" id="KZ825589">
    <property type="protein sequence ID" value="PYI26685.1"/>
    <property type="molecule type" value="Genomic_DNA"/>
</dbReference>
<dbReference type="PROSITE" id="PS51257">
    <property type="entry name" value="PROKAR_LIPOPROTEIN"/>
    <property type="match status" value="1"/>
</dbReference>
<protein>
    <submittedName>
        <fullName evidence="1">Uncharacterized protein</fullName>
    </submittedName>
</protein>
<evidence type="ECO:0000313" key="2">
    <source>
        <dbReference type="Proteomes" id="UP000248817"/>
    </source>
</evidence>